<name>A0A084WSA6_ANOSI</name>
<protein>
    <submittedName>
        <fullName evidence="1 2">PKD domain protein</fullName>
    </submittedName>
</protein>
<reference evidence="1 3" key="1">
    <citation type="journal article" date="2014" name="BMC Genomics">
        <title>Genome sequence of Anopheles sinensis provides insight into genetics basis of mosquito competence for malaria parasites.</title>
        <authorList>
            <person name="Zhou D."/>
            <person name="Zhang D."/>
            <person name="Ding G."/>
            <person name="Shi L."/>
            <person name="Hou Q."/>
            <person name="Ye Y."/>
            <person name="Xu Y."/>
            <person name="Zhou H."/>
            <person name="Xiong C."/>
            <person name="Li S."/>
            <person name="Yu J."/>
            <person name="Hong S."/>
            <person name="Yu X."/>
            <person name="Zou P."/>
            <person name="Chen C."/>
            <person name="Chang X."/>
            <person name="Wang W."/>
            <person name="Lv Y."/>
            <person name="Sun Y."/>
            <person name="Ma L."/>
            <person name="Shen B."/>
            <person name="Zhu C."/>
        </authorList>
    </citation>
    <scope>NUCLEOTIDE SEQUENCE [LARGE SCALE GENOMIC DNA]</scope>
</reference>
<evidence type="ECO:0000313" key="2">
    <source>
        <dbReference type="EnsemblMetazoa" id="ASIC021393-PA"/>
    </source>
</evidence>
<accession>A0A084WSA6</accession>
<proteinExistence type="predicted"/>
<reference evidence="2" key="2">
    <citation type="submission" date="2020-05" db="UniProtKB">
        <authorList>
            <consortium name="EnsemblMetazoa"/>
        </authorList>
    </citation>
    <scope>IDENTIFICATION</scope>
</reference>
<gene>
    <name evidence="1" type="ORF">ZHAS_00021393</name>
</gene>
<dbReference type="EMBL" id="ATLV01026420">
    <property type="status" value="NOT_ANNOTATED_CDS"/>
    <property type="molecule type" value="Genomic_DNA"/>
</dbReference>
<sequence length="106" mass="11643">MLPACETDYDCRAAEPKGLSRPVPPPGGWEAVAGERRRVRILARTGVASGRSGGHLKISLNASRSVGCQVGNKNVTKRWYGKISWPQKPGGYDEERFHNGHYHLMG</sequence>
<keyword evidence="3" id="KW-1185">Reference proteome</keyword>
<dbReference type="AlphaFoldDB" id="A0A084WSA6"/>
<organism evidence="1">
    <name type="scientific">Anopheles sinensis</name>
    <name type="common">Mosquito</name>
    <dbReference type="NCBI Taxonomy" id="74873"/>
    <lineage>
        <taxon>Eukaryota</taxon>
        <taxon>Metazoa</taxon>
        <taxon>Ecdysozoa</taxon>
        <taxon>Arthropoda</taxon>
        <taxon>Hexapoda</taxon>
        <taxon>Insecta</taxon>
        <taxon>Pterygota</taxon>
        <taxon>Neoptera</taxon>
        <taxon>Endopterygota</taxon>
        <taxon>Diptera</taxon>
        <taxon>Nematocera</taxon>
        <taxon>Culicoidea</taxon>
        <taxon>Culicidae</taxon>
        <taxon>Anophelinae</taxon>
        <taxon>Anopheles</taxon>
    </lineage>
</organism>
<dbReference type="EMBL" id="KE525413">
    <property type="protein sequence ID" value="KFB53100.1"/>
    <property type="molecule type" value="Genomic_DNA"/>
</dbReference>
<dbReference type="Proteomes" id="UP000030765">
    <property type="component" value="Unassembled WGS sequence"/>
</dbReference>
<dbReference type="EnsemblMetazoa" id="ASIC021393-RA">
    <property type="protein sequence ID" value="ASIC021393-PA"/>
    <property type="gene ID" value="ASIC021393"/>
</dbReference>
<evidence type="ECO:0000313" key="1">
    <source>
        <dbReference type="EMBL" id="KFB53100.1"/>
    </source>
</evidence>
<dbReference type="VEuPathDB" id="VectorBase:ASIC021393"/>
<evidence type="ECO:0000313" key="3">
    <source>
        <dbReference type="Proteomes" id="UP000030765"/>
    </source>
</evidence>